<feature type="domain" description="SCP2" evidence="9">
    <location>
        <begin position="454"/>
        <end position="519"/>
    </location>
</feature>
<evidence type="ECO:0000259" key="10">
    <source>
        <dbReference type="Pfam" id="PF02770"/>
    </source>
</evidence>
<comment type="caution">
    <text evidence="12">The sequence shown here is derived from an EMBL/GenBank/DDBJ whole genome shotgun (WGS) entry which is preliminary data.</text>
</comment>
<evidence type="ECO:0000259" key="8">
    <source>
        <dbReference type="Pfam" id="PF00441"/>
    </source>
</evidence>
<dbReference type="RefSeq" id="WP_207859843.1">
    <property type="nucleotide sequence ID" value="NZ_JAFREP010000014.1"/>
</dbReference>
<evidence type="ECO:0000256" key="3">
    <source>
        <dbReference type="ARBA" id="ARBA00022630"/>
    </source>
</evidence>
<evidence type="ECO:0000256" key="5">
    <source>
        <dbReference type="ARBA" id="ARBA00023002"/>
    </source>
</evidence>
<dbReference type="PANTHER" id="PTHR43884">
    <property type="entry name" value="ACYL-COA DEHYDROGENASE"/>
    <property type="match status" value="1"/>
</dbReference>
<feature type="compositionally biased region" description="Basic and acidic residues" evidence="7">
    <location>
        <begin position="404"/>
        <end position="420"/>
    </location>
</feature>
<dbReference type="FunFam" id="2.40.110.10:FF:000002">
    <property type="entry name" value="Acyl-CoA dehydrogenase fadE12"/>
    <property type="match status" value="1"/>
</dbReference>
<dbReference type="SUPFAM" id="SSF47203">
    <property type="entry name" value="Acyl-CoA dehydrogenase C-terminal domain-like"/>
    <property type="match status" value="1"/>
</dbReference>
<evidence type="ECO:0000256" key="1">
    <source>
        <dbReference type="ARBA" id="ARBA00001974"/>
    </source>
</evidence>
<dbReference type="Pfam" id="PF02770">
    <property type="entry name" value="Acyl-CoA_dh_M"/>
    <property type="match status" value="1"/>
</dbReference>
<dbReference type="PANTHER" id="PTHR43884:SF12">
    <property type="entry name" value="ISOVALERYL-COA DEHYDROGENASE, MITOCHONDRIAL-RELATED"/>
    <property type="match status" value="1"/>
</dbReference>
<protein>
    <submittedName>
        <fullName evidence="12">Acyl-CoA dehydrogenase family protein</fullName>
    </submittedName>
</protein>
<evidence type="ECO:0000256" key="4">
    <source>
        <dbReference type="ARBA" id="ARBA00022827"/>
    </source>
</evidence>
<feature type="domain" description="Acyl-CoA dehydrogenase/oxidase C-terminal" evidence="8">
    <location>
        <begin position="229"/>
        <end position="377"/>
    </location>
</feature>
<dbReference type="GO" id="GO:0046359">
    <property type="term" value="P:butyrate catabolic process"/>
    <property type="evidence" value="ECO:0007669"/>
    <property type="project" value="TreeGrafter"/>
</dbReference>
<evidence type="ECO:0000256" key="7">
    <source>
        <dbReference type="SAM" id="MobiDB-lite"/>
    </source>
</evidence>
<dbReference type="InterPro" id="IPR009100">
    <property type="entry name" value="AcylCoA_DH/oxidase_NM_dom_sf"/>
</dbReference>
<dbReference type="InterPro" id="IPR003033">
    <property type="entry name" value="SCP2_sterol-bd_dom"/>
</dbReference>
<organism evidence="12 13">
    <name type="scientific">Acanthopleuribacter pedis</name>
    <dbReference type="NCBI Taxonomy" id="442870"/>
    <lineage>
        <taxon>Bacteria</taxon>
        <taxon>Pseudomonadati</taxon>
        <taxon>Acidobacteriota</taxon>
        <taxon>Holophagae</taxon>
        <taxon>Acanthopleuribacterales</taxon>
        <taxon>Acanthopleuribacteraceae</taxon>
        <taxon>Acanthopleuribacter</taxon>
    </lineage>
</organism>
<dbReference type="GO" id="GO:0050660">
    <property type="term" value="F:flavin adenine dinucleotide binding"/>
    <property type="evidence" value="ECO:0007669"/>
    <property type="project" value="InterPro"/>
</dbReference>
<evidence type="ECO:0000256" key="6">
    <source>
        <dbReference type="RuleBase" id="RU362125"/>
    </source>
</evidence>
<evidence type="ECO:0000313" key="13">
    <source>
        <dbReference type="Proteomes" id="UP000664417"/>
    </source>
</evidence>
<dbReference type="InterPro" id="IPR006089">
    <property type="entry name" value="Acyl-CoA_DH_CS"/>
</dbReference>
<dbReference type="SUPFAM" id="SSF55718">
    <property type="entry name" value="SCP-like"/>
    <property type="match status" value="1"/>
</dbReference>
<dbReference type="Gene3D" id="1.20.140.10">
    <property type="entry name" value="Butyryl-CoA Dehydrogenase, subunit A, domain 3"/>
    <property type="match status" value="1"/>
</dbReference>
<comment type="similarity">
    <text evidence="2 6">Belongs to the acyl-CoA dehydrogenase family.</text>
</comment>
<dbReference type="EMBL" id="JAFREP010000014">
    <property type="protein sequence ID" value="MBO1319892.1"/>
    <property type="molecule type" value="Genomic_DNA"/>
</dbReference>
<reference evidence="12" key="1">
    <citation type="submission" date="2021-03" db="EMBL/GenBank/DDBJ databases">
        <authorList>
            <person name="Wang G."/>
        </authorList>
    </citation>
    <scope>NUCLEOTIDE SEQUENCE</scope>
    <source>
        <strain evidence="12">KCTC 12899</strain>
    </source>
</reference>
<dbReference type="Gene3D" id="1.10.540.10">
    <property type="entry name" value="Acyl-CoA dehydrogenase/oxidase, N-terminal domain"/>
    <property type="match status" value="1"/>
</dbReference>
<feature type="domain" description="Acyl-CoA oxidase/dehydrogenase middle" evidence="10">
    <location>
        <begin position="124"/>
        <end position="217"/>
    </location>
</feature>
<dbReference type="GO" id="GO:0033539">
    <property type="term" value="P:fatty acid beta-oxidation using acyl-CoA dehydrogenase"/>
    <property type="evidence" value="ECO:0007669"/>
    <property type="project" value="TreeGrafter"/>
</dbReference>
<name>A0A8J7U3R7_9BACT</name>
<feature type="region of interest" description="Disordered" evidence="7">
    <location>
        <begin position="395"/>
        <end position="428"/>
    </location>
</feature>
<dbReference type="InterPro" id="IPR036527">
    <property type="entry name" value="SCP2_sterol-bd_dom_sf"/>
</dbReference>
<dbReference type="Pfam" id="PF02036">
    <property type="entry name" value="SCP2"/>
    <property type="match status" value="1"/>
</dbReference>
<dbReference type="InterPro" id="IPR046373">
    <property type="entry name" value="Acyl-CoA_Oxase/DH_mid-dom_sf"/>
</dbReference>
<evidence type="ECO:0000256" key="2">
    <source>
        <dbReference type="ARBA" id="ARBA00009347"/>
    </source>
</evidence>
<gene>
    <name evidence="12" type="ORF">J3U88_15555</name>
</gene>
<keyword evidence="4 6" id="KW-0274">FAD</keyword>
<dbReference type="InterPro" id="IPR036250">
    <property type="entry name" value="AcylCo_DH-like_C"/>
</dbReference>
<dbReference type="Gene3D" id="3.30.1050.10">
    <property type="entry name" value="SCP2 sterol-binding domain"/>
    <property type="match status" value="1"/>
</dbReference>
<dbReference type="AlphaFoldDB" id="A0A8J7U3R7"/>
<sequence length="534" mass="58473">MRSPYFTVEHDVFREGVRKFVAEEVAPNADLWERDHMIPREIWRRMGELGYLGINHSEAHGGSEADFFYSVVFLEELARGNMGGFTAAVSVQQYMATAHIAKAGSEDIKQQFLVPSIEGQAVGALAISEPDTGSDVANIRTRARREGDEYVIDGAKMFITNGYYADFVVVACRTGEDGASGISLIVVETTRPGFKARKLDKIGWRCSDTAEMSFDGVRVPVSNLVGKENHGFYYIMESFQLERLVGAVGAIGAADYVLEFTGKYIRERQAFGRPVARFQTIRHDMADMVTELAAARQLVYHTAWLYDQGEVPVLECSMIKLKAAELCNEIIDRCLQCHGGYGYMEEYPIARAYRDTRVGTIAGGTSAIMREIIAKMVLDETQYETVYKDRDQAEQLNKAASDPAAEKAEAAPKQAAEKAEAAAPATGDGSSIPALFARLPDRFSEALWSGEDLVFHFNIEGEGGGEYTVKVAEGKATSAAGLSGAADCVVDTAAKLFLDLEAGQANPQTAFMTGQLRVSSIPHVLTFMRIFQLG</sequence>
<evidence type="ECO:0000259" key="9">
    <source>
        <dbReference type="Pfam" id="PF02036"/>
    </source>
</evidence>
<dbReference type="Proteomes" id="UP000664417">
    <property type="component" value="Unassembled WGS sequence"/>
</dbReference>
<evidence type="ECO:0000259" key="11">
    <source>
        <dbReference type="Pfam" id="PF02771"/>
    </source>
</evidence>
<dbReference type="Gene3D" id="2.40.110.10">
    <property type="entry name" value="Butyryl-CoA Dehydrogenase, subunit A, domain 2"/>
    <property type="match status" value="1"/>
</dbReference>
<evidence type="ECO:0000313" key="12">
    <source>
        <dbReference type="EMBL" id="MBO1319892.1"/>
    </source>
</evidence>
<dbReference type="Pfam" id="PF00441">
    <property type="entry name" value="Acyl-CoA_dh_1"/>
    <property type="match status" value="1"/>
</dbReference>
<feature type="domain" description="Acyl-CoA dehydrogenase/oxidase N-terminal" evidence="11">
    <location>
        <begin position="8"/>
        <end position="119"/>
    </location>
</feature>
<accession>A0A8J7U3R7</accession>
<keyword evidence="5 6" id="KW-0560">Oxidoreductase</keyword>
<comment type="cofactor">
    <cofactor evidence="1 6">
        <name>FAD</name>
        <dbReference type="ChEBI" id="CHEBI:57692"/>
    </cofactor>
</comment>
<dbReference type="PROSITE" id="PS00073">
    <property type="entry name" value="ACYL_COA_DH_2"/>
    <property type="match status" value="1"/>
</dbReference>
<dbReference type="InterPro" id="IPR013786">
    <property type="entry name" value="AcylCoA_DH/ox_N"/>
</dbReference>
<dbReference type="FunFam" id="1.20.140.10:FF:000001">
    <property type="entry name" value="Acyl-CoA dehydrogenase"/>
    <property type="match status" value="1"/>
</dbReference>
<keyword evidence="3 6" id="KW-0285">Flavoprotein</keyword>
<dbReference type="SUPFAM" id="SSF56645">
    <property type="entry name" value="Acyl-CoA dehydrogenase NM domain-like"/>
    <property type="match status" value="1"/>
</dbReference>
<dbReference type="Pfam" id="PF02771">
    <property type="entry name" value="Acyl-CoA_dh_N"/>
    <property type="match status" value="1"/>
</dbReference>
<dbReference type="GO" id="GO:0003995">
    <property type="term" value="F:acyl-CoA dehydrogenase activity"/>
    <property type="evidence" value="ECO:0007669"/>
    <property type="project" value="InterPro"/>
</dbReference>
<proteinExistence type="inferred from homology"/>
<keyword evidence="13" id="KW-1185">Reference proteome</keyword>
<dbReference type="InterPro" id="IPR037069">
    <property type="entry name" value="AcylCoA_DH/ox_N_sf"/>
</dbReference>
<dbReference type="InterPro" id="IPR009075">
    <property type="entry name" value="AcylCo_DH/oxidase_C"/>
</dbReference>
<dbReference type="InterPro" id="IPR006091">
    <property type="entry name" value="Acyl-CoA_Oxase/DH_mid-dom"/>
</dbReference>